<feature type="transmembrane region" description="Helical" evidence="6">
    <location>
        <begin position="268"/>
        <end position="294"/>
    </location>
</feature>
<organism evidence="8 9">
    <name type="scientific">Paractinoplanes tereljensis</name>
    <dbReference type="NCBI Taxonomy" id="571912"/>
    <lineage>
        <taxon>Bacteria</taxon>
        <taxon>Bacillati</taxon>
        <taxon>Actinomycetota</taxon>
        <taxon>Actinomycetes</taxon>
        <taxon>Micromonosporales</taxon>
        <taxon>Micromonosporaceae</taxon>
        <taxon>Paractinoplanes</taxon>
    </lineage>
</organism>
<evidence type="ECO:0000256" key="6">
    <source>
        <dbReference type="SAM" id="Phobius"/>
    </source>
</evidence>
<evidence type="ECO:0000256" key="3">
    <source>
        <dbReference type="ARBA" id="ARBA00022692"/>
    </source>
</evidence>
<comment type="caution">
    <text evidence="8">The sequence shown here is derived from an EMBL/GenBank/DDBJ whole genome shotgun (WGS) entry which is preliminary data.</text>
</comment>
<sequence>MGASTLLALAAICAALALSAAVVAVGIPPTQRERMLRILSEFGENRITDTRPPKPSLYNRARPTLVWFFQKTGDLITPPAMKLRLARQLNYAGNPPNWPVDRVVQARMFAVIFFALLGWLAFPDKALLGILGGILIGLVLPEVLVRNAGEKRQQQLARSLPDVLDALVIGVEAGLGLDAALSQVGQMLSGPMPDEVRRLLQEMQLGVARTEALRALAARTTSRDLKRLVTALVQAGELGISVAGILREHAADQRLRRRQRAEEKAQKVAIKLLFPVLFCLFPVIFVVVLGPAILNIMANF</sequence>
<dbReference type="Pfam" id="PF00482">
    <property type="entry name" value="T2SSF"/>
    <property type="match status" value="1"/>
</dbReference>
<evidence type="ECO:0000313" key="9">
    <source>
        <dbReference type="Proteomes" id="UP000623608"/>
    </source>
</evidence>
<dbReference type="Proteomes" id="UP000623608">
    <property type="component" value="Unassembled WGS sequence"/>
</dbReference>
<dbReference type="InterPro" id="IPR018076">
    <property type="entry name" value="T2SS_GspF_dom"/>
</dbReference>
<feature type="transmembrane region" description="Helical" evidence="6">
    <location>
        <begin position="6"/>
        <end position="27"/>
    </location>
</feature>
<keyword evidence="5 6" id="KW-0472">Membrane</keyword>
<dbReference type="PANTHER" id="PTHR35007:SF2">
    <property type="entry name" value="PILUS ASSEMBLE PROTEIN"/>
    <property type="match status" value="1"/>
</dbReference>
<evidence type="ECO:0000256" key="2">
    <source>
        <dbReference type="ARBA" id="ARBA00022475"/>
    </source>
</evidence>
<dbReference type="RefSeq" id="WP_203808829.1">
    <property type="nucleotide sequence ID" value="NZ_BOMY01000033.1"/>
</dbReference>
<dbReference type="EMBL" id="BOMY01000033">
    <property type="protein sequence ID" value="GIF21842.1"/>
    <property type="molecule type" value="Genomic_DNA"/>
</dbReference>
<accession>A0A919NQ72</accession>
<comment type="subcellular location">
    <subcellularLocation>
        <location evidence="1">Cell membrane</location>
        <topology evidence="1">Multi-pass membrane protein</topology>
    </subcellularLocation>
</comment>
<evidence type="ECO:0000256" key="5">
    <source>
        <dbReference type="ARBA" id="ARBA00023136"/>
    </source>
</evidence>
<proteinExistence type="predicted"/>
<evidence type="ECO:0000259" key="7">
    <source>
        <dbReference type="Pfam" id="PF00482"/>
    </source>
</evidence>
<feature type="domain" description="Type II secretion system protein GspF" evidence="7">
    <location>
        <begin position="164"/>
        <end position="289"/>
    </location>
</feature>
<feature type="transmembrane region" description="Helical" evidence="6">
    <location>
        <begin position="104"/>
        <end position="122"/>
    </location>
</feature>
<keyword evidence="9" id="KW-1185">Reference proteome</keyword>
<reference evidence="8" key="1">
    <citation type="submission" date="2021-01" db="EMBL/GenBank/DDBJ databases">
        <title>Whole genome shotgun sequence of Actinoplanes tereljensis NBRC 105297.</title>
        <authorList>
            <person name="Komaki H."/>
            <person name="Tamura T."/>
        </authorList>
    </citation>
    <scope>NUCLEOTIDE SEQUENCE</scope>
    <source>
        <strain evidence="8">NBRC 105297</strain>
    </source>
</reference>
<keyword evidence="3 6" id="KW-0812">Transmembrane</keyword>
<protein>
    <recommendedName>
        <fullName evidence="7">Type II secretion system protein GspF domain-containing protein</fullName>
    </recommendedName>
</protein>
<evidence type="ECO:0000256" key="1">
    <source>
        <dbReference type="ARBA" id="ARBA00004651"/>
    </source>
</evidence>
<keyword evidence="4 6" id="KW-1133">Transmembrane helix</keyword>
<evidence type="ECO:0000256" key="4">
    <source>
        <dbReference type="ARBA" id="ARBA00022989"/>
    </source>
</evidence>
<evidence type="ECO:0000313" key="8">
    <source>
        <dbReference type="EMBL" id="GIF21842.1"/>
    </source>
</evidence>
<gene>
    <name evidence="8" type="ORF">Ate02nite_45720</name>
</gene>
<feature type="transmembrane region" description="Helical" evidence="6">
    <location>
        <begin position="128"/>
        <end position="145"/>
    </location>
</feature>
<dbReference type="AlphaFoldDB" id="A0A919NQ72"/>
<dbReference type="GO" id="GO:0005886">
    <property type="term" value="C:plasma membrane"/>
    <property type="evidence" value="ECO:0007669"/>
    <property type="project" value="UniProtKB-SubCell"/>
</dbReference>
<dbReference type="PANTHER" id="PTHR35007">
    <property type="entry name" value="INTEGRAL MEMBRANE PROTEIN-RELATED"/>
    <property type="match status" value="1"/>
</dbReference>
<keyword evidence="2" id="KW-1003">Cell membrane</keyword>
<name>A0A919NQ72_9ACTN</name>